<dbReference type="PANTHER" id="PTHR30204">
    <property type="entry name" value="REDOX-CYCLING DRUG-SENSING TRANSCRIPTIONAL ACTIVATOR SOXR"/>
    <property type="match status" value="1"/>
</dbReference>
<dbReference type="Pfam" id="PF13411">
    <property type="entry name" value="MerR_1"/>
    <property type="match status" value="1"/>
</dbReference>
<dbReference type="Proteomes" id="UP000773462">
    <property type="component" value="Unassembled WGS sequence"/>
</dbReference>
<evidence type="ECO:0000256" key="2">
    <source>
        <dbReference type="ARBA" id="ARBA00023015"/>
    </source>
</evidence>
<dbReference type="EMBL" id="JAGGLV010000042">
    <property type="protein sequence ID" value="MBP2116315.1"/>
    <property type="molecule type" value="Genomic_DNA"/>
</dbReference>
<keyword evidence="7" id="KW-1185">Reference proteome</keyword>
<keyword evidence="3 6" id="KW-0238">DNA-binding</keyword>
<accession>A0ABS4P1Y2</accession>
<dbReference type="InterPro" id="IPR000551">
    <property type="entry name" value="MerR-type_HTH_dom"/>
</dbReference>
<name>A0ABS4P1Y2_9BACL</name>
<keyword evidence="4" id="KW-0804">Transcription</keyword>
<dbReference type="InterPro" id="IPR009061">
    <property type="entry name" value="DNA-bd_dom_put_sf"/>
</dbReference>
<proteinExistence type="predicted"/>
<reference evidence="6 7" key="1">
    <citation type="submission" date="2021-03" db="EMBL/GenBank/DDBJ databases">
        <title>Genomic Encyclopedia of Type Strains, Phase IV (KMG-IV): sequencing the most valuable type-strain genomes for metagenomic binning, comparative biology and taxonomic classification.</title>
        <authorList>
            <person name="Goeker M."/>
        </authorList>
    </citation>
    <scope>NUCLEOTIDE SEQUENCE [LARGE SCALE GENOMIC DNA]</scope>
    <source>
        <strain evidence="6 7">DSM 101953</strain>
    </source>
</reference>
<dbReference type="RefSeq" id="WP_036729690.1">
    <property type="nucleotide sequence ID" value="NZ_JAGGLV010000042.1"/>
</dbReference>
<evidence type="ECO:0000256" key="4">
    <source>
        <dbReference type="ARBA" id="ARBA00023163"/>
    </source>
</evidence>
<sequence length="132" mass="14761">MKGMTRGELARQAGLSAATIRYYEDSGILPAPERTAKGYRIYSADILVKLKFIKDAQSLGYSLKEIQAALALLGSKMDEDTLKELVRDKITEIDEKVAALYAIQSMLAGLLETPQEDIQNYLRSFQVPDQHH</sequence>
<evidence type="ECO:0000256" key="1">
    <source>
        <dbReference type="ARBA" id="ARBA00022491"/>
    </source>
</evidence>
<dbReference type="PANTHER" id="PTHR30204:SF69">
    <property type="entry name" value="MERR-FAMILY TRANSCRIPTIONAL REGULATOR"/>
    <property type="match status" value="1"/>
</dbReference>
<evidence type="ECO:0000256" key="3">
    <source>
        <dbReference type="ARBA" id="ARBA00023125"/>
    </source>
</evidence>
<dbReference type="Gene3D" id="1.10.1660.10">
    <property type="match status" value="1"/>
</dbReference>
<organism evidence="6 7">
    <name type="scientific">Paenibacillus silagei</name>
    <dbReference type="NCBI Taxonomy" id="1670801"/>
    <lineage>
        <taxon>Bacteria</taxon>
        <taxon>Bacillati</taxon>
        <taxon>Bacillota</taxon>
        <taxon>Bacilli</taxon>
        <taxon>Bacillales</taxon>
        <taxon>Paenibacillaceae</taxon>
        <taxon>Paenibacillus</taxon>
    </lineage>
</organism>
<evidence type="ECO:0000259" key="5">
    <source>
        <dbReference type="PROSITE" id="PS50937"/>
    </source>
</evidence>
<feature type="domain" description="HTH merR-type" evidence="5">
    <location>
        <begin position="3"/>
        <end position="72"/>
    </location>
</feature>
<keyword evidence="2" id="KW-0805">Transcription regulation</keyword>
<protein>
    <submittedName>
        <fullName evidence="6">DNA-binding transcriptional MerR regulator</fullName>
    </submittedName>
</protein>
<dbReference type="PROSITE" id="PS00552">
    <property type="entry name" value="HTH_MERR_1"/>
    <property type="match status" value="1"/>
</dbReference>
<evidence type="ECO:0000313" key="7">
    <source>
        <dbReference type="Proteomes" id="UP000773462"/>
    </source>
</evidence>
<dbReference type="PRINTS" id="PR00040">
    <property type="entry name" value="HTHMERR"/>
</dbReference>
<dbReference type="GO" id="GO:0003677">
    <property type="term" value="F:DNA binding"/>
    <property type="evidence" value="ECO:0007669"/>
    <property type="project" value="UniProtKB-KW"/>
</dbReference>
<gene>
    <name evidence="6" type="ORF">J2Z70_006545</name>
</gene>
<dbReference type="SUPFAM" id="SSF46955">
    <property type="entry name" value="Putative DNA-binding domain"/>
    <property type="match status" value="1"/>
</dbReference>
<comment type="caution">
    <text evidence="6">The sequence shown here is derived from an EMBL/GenBank/DDBJ whole genome shotgun (WGS) entry which is preliminary data.</text>
</comment>
<evidence type="ECO:0000313" key="6">
    <source>
        <dbReference type="EMBL" id="MBP2116315.1"/>
    </source>
</evidence>
<dbReference type="SMART" id="SM00422">
    <property type="entry name" value="HTH_MERR"/>
    <property type="match status" value="1"/>
</dbReference>
<dbReference type="InterPro" id="IPR047057">
    <property type="entry name" value="MerR_fam"/>
</dbReference>
<dbReference type="PROSITE" id="PS50937">
    <property type="entry name" value="HTH_MERR_2"/>
    <property type="match status" value="1"/>
</dbReference>
<keyword evidence="1" id="KW-0678">Repressor</keyword>